<name>A0A1H7UUX6_AQUAM</name>
<dbReference type="GO" id="GO:0016788">
    <property type="term" value="F:hydrolase activity, acting on ester bonds"/>
    <property type="evidence" value="ECO:0007669"/>
    <property type="project" value="TreeGrafter"/>
</dbReference>
<dbReference type="InterPro" id="IPR052558">
    <property type="entry name" value="Siderophore_Hydrolase_D"/>
</dbReference>
<dbReference type="RefSeq" id="WP_091411490.1">
    <property type="nucleotide sequence ID" value="NZ_FOAB01000007.1"/>
</dbReference>
<accession>A0A1H7UUX6</accession>
<keyword evidence="2" id="KW-0378">Hydrolase</keyword>
<evidence type="ECO:0000256" key="2">
    <source>
        <dbReference type="ARBA" id="ARBA00022801"/>
    </source>
</evidence>
<dbReference type="EMBL" id="FOAB01000007">
    <property type="protein sequence ID" value="SEM00773.1"/>
    <property type="molecule type" value="Genomic_DNA"/>
</dbReference>
<dbReference type="Proteomes" id="UP000198521">
    <property type="component" value="Unassembled WGS sequence"/>
</dbReference>
<evidence type="ECO:0000313" key="5">
    <source>
        <dbReference type="EMBL" id="SEM00773.1"/>
    </source>
</evidence>
<feature type="signal peptide" evidence="4">
    <location>
        <begin position="1"/>
        <end position="18"/>
    </location>
</feature>
<dbReference type="STRING" id="1038014.SAMN04487910_3892"/>
<dbReference type="InterPro" id="IPR019734">
    <property type="entry name" value="TPR_rpt"/>
</dbReference>
<protein>
    <submittedName>
        <fullName evidence="5">Uncharacterized protein</fullName>
    </submittedName>
</protein>
<evidence type="ECO:0000313" key="6">
    <source>
        <dbReference type="Proteomes" id="UP000198521"/>
    </source>
</evidence>
<keyword evidence="3" id="KW-0802">TPR repeat</keyword>
<organism evidence="5 6">
    <name type="scientific">Aquimarina amphilecti</name>
    <dbReference type="NCBI Taxonomy" id="1038014"/>
    <lineage>
        <taxon>Bacteria</taxon>
        <taxon>Pseudomonadati</taxon>
        <taxon>Bacteroidota</taxon>
        <taxon>Flavobacteriia</taxon>
        <taxon>Flavobacteriales</taxon>
        <taxon>Flavobacteriaceae</taxon>
        <taxon>Aquimarina</taxon>
    </lineage>
</organism>
<dbReference type="PANTHER" id="PTHR40841:SF2">
    <property type="entry name" value="SIDEROPHORE-DEGRADING ESTERASE (EUROFUNG)"/>
    <property type="match status" value="1"/>
</dbReference>
<evidence type="ECO:0000256" key="1">
    <source>
        <dbReference type="ARBA" id="ARBA00005622"/>
    </source>
</evidence>
<feature type="chain" id="PRO_5011662931" evidence="4">
    <location>
        <begin position="19"/>
        <end position="422"/>
    </location>
</feature>
<comment type="similarity">
    <text evidence="1">Belongs to the esterase D family.</text>
</comment>
<dbReference type="OrthoDB" id="9784036at2"/>
<dbReference type="PROSITE" id="PS50005">
    <property type="entry name" value="TPR"/>
    <property type="match status" value="1"/>
</dbReference>
<evidence type="ECO:0000256" key="3">
    <source>
        <dbReference type="PROSITE-ProRule" id="PRU00339"/>
    </source>
</evidence>
<dbReference type="AlphaFoldDB" id="A0A1H7UUX6"/>
<dbReference type="Gene3D" id="3.40.50.1820">
    <property type="entry name" value="alpha/beta hydrolase"/>
    <property type="match status" value="1"/>
</dbReference>
<keyword evidence="6" id="KW-1185">Reference proteome</keyword>
<dbReference type="InterPro" id="IPR011990">
    <property type="entry name" value="TPR-like_helical_dom_sf"/>
</dbReference>
<evidence type="ECO:0000256" key="4">
    <source>
        <dbReference type="SAM" id="SignalP"/>
    </source>
</evidence>
<gene>
    <name evidence="5" type="ORF">SAMN04487910_3892</name>
</gene>
<reference evidence="5 6" key="1">
    <citation type="submission" date="2016-10" db="EMBL/GenBank/DDBJ databases">
        <authorList>
            <person name="de Groot N.N."/>
        </authorList>
    </citation>
    <scope>NUCLEOTIDE SEQUENCE [LARGE SCALE GENOMIC DNA]</scope>
    <source>
        <strain evidence="5 6">DSM 25232</strain>
    </source>
</reference>
<dbReference type="SUPFAM" id="SSF53474">
    <property type="entry name" value="alpha/beta-Hydrolases"/>
    <property type="match status" value="1"/>
</dbReference>
<dbReference type="InterPro" id="IPR000801">
    <property type="entry name" value="Esterase-like"/>
</dbReference>
<dbReference type="Gene3D" id="1.25.40.10">
    <property type="entry name" value="Tetratricopeptide repeat domain"/>
    <property type="match status" value="1"/>
</dbReference>
<dbReference type="SUPFAM" id="SSF48452">
    <property type="entry name" value="TPR-like"/>
    <property type="match status" value="1"/>
</dbReference>
<feature type="repeat" description="TPR" evidence="3">
    <location>
        <begin position="332"/>
        <end position="365"/>
    </location>
</feature>
<dbReference type="Pfam" id="PF00756">
    <property type="entry name" value="Esterase"/>
    <property type="match status" value="1"/>
</dbReference>
<proteinExistence type="inferred from homology"/>
<keyword evidence="4" id="KW-0732">Signal</keyword>
<dbReference type="InterPro" id="IPR029058">
    <property type="entry name" value="AB_hydrolase_fold"/>
</dbReference>
<dbReference type="PANTHER" id="PTHR40841">
    <property type="entry name" value="SIDEROPHORE TRIACETYLFUSARININE C ESTERASE"/>
    <property type="match status" value="1"/>
</dbReference>
<sequence length="422" mass="48767">MKHYIFLLLLIVTASTFGQHTNNALIPVERHSFDSSILQEERSFQVYLPPSYFNSDQGNFPVIYLMDGDYNFYHDSGLIEFLSSVADKIPEMIVVGISDKGSTKYREYCRPNSGGSEGGSANKFMSFLEKELKPLVNKKYRTSSYDILVGHSMGGLFVANYYIKKPTVFDSFIAIDPSLWWNDYALTKTADTVFKDKEALSSNLFLSLANSPGMGVRGFVGVLDKYFPYDSRWSFTYYKNENHGSVHMTALKEALFQIFKDWEVDRDTFYSFSSSQDLIDYYKKLNTEFTTQFSLPAYNFGNMMNYYYRNNLKADITILESEITSHFPNSLDIFYSVLGGYQLEDKKYNEAEVTFRKSLEKHPNSFRAYDGLSKIYTARKKIKEAEEAIRRAIVLANKAKVRQWQLNELQSNLDMILQFSEK</sequence>